<sequence>MSERMWTYILLACFFAIGFIIRKVNIVKSIEKNKDNNKSTLFIVLTILVVILLSIPLNIFKIGTFKNSFAERFVLGVMILGLLIRITSMLKIGKYYTRYLITFD</sequence>
<feature type="transmembrane region" description="Helical" evidence="1">
    <location>
        <begin position="72"/>
        <end position="90"/>
    </location>
</feature>
<protein>
    <submittedName>
        <fullName evidence="2">Uncharacterized protein</fullName>
    </submittedName>
</protein>
<dbReference type="Proteomes" id="UP000199537">
    <property type="component" value="Unassembled WGS sequence"/>
</dbReference>
<evidence type="ECO:0000313" key="2">
    <source>
        <dbReference type="EMBL" id="SFV33345.1"/>
    </source>
</evidence>
<reference evidence="3" key="1">
    <citation type="submission" date="2016-10" db="EMBL/GenBank/DDBJ databases">
        <authorList>
            <person name="Varghese N."/>
            <person name="Submissions S."/>
        </authorList>
    </citation>
    <scope>NUCLEOTIDE SEQUENCE [LARGE SCALE GENOMIC DNA]</scope>
    <source>
        <strain evidence="3">DSM 14807</strain>
    </source>
</reference>
<evidence type="ECO:0000256" key="1">
    <source>
        <dbReference type="SAM" id="Phobius"/>
    </source>
</evidence>
<name>A0A1I7NFA4_9BACT</name>
<feature type="transmembrane region" description="Helical" evidence="1">
    <location>
        <begin position="41"/>
        <end position="60"/>
    </location>
</feature>
<keyword evidence="1" id="KW-0472">Membrane</keyword>
<keyword evidence="3" id="KW-1185">Reference proteome</keyword>
<dbReference type="AlphaFoldDB" id="A0A1I7NFA4"/>
<organism evidence="2 3">
    <name type="scientific">Thermoflavifilum thermophilum</name>
    <dbReference type="NCBI Taxonomy" id="1393122"/>
    <lineage>
        <taxon>Bacteria</taxon>
        <taxon>Pseudomonadati</taxon>
        <taxon>Bacteroidota</taxon>
        <taxon>Chitinophagia</taxon>
        <taxon>Chitinophagales</taxon>
        <taxon>Chitinophagaceae</taxon>
        <taxon>Thermoflavifilum</taxon>
    </lineage>
</organism>
<gene>
    <name evidence="2" type="ORF">SAMN05660895_1652</name>
</gene>
<evidence type="ECO:0000313" key="3">
    <source>
        <dbReference type="Proteomes" id="UP000199537"/>
    </source>
</evidence>
<dbReference type="EMBL" id="FPCJ01000001">
    <property type="protein sequence ID" value="SFV33345.1"/>
    <property type="molecule type" value="Genomic_DNA"/>
</dbReference>
<keyword evidence="1" id="KW-1133">Transmembrane helix</keyword>
<proteinExistence type="predicted"/>
<keyword evidence="1" id="KW-0812">Transmembrane</keyword>
<feature type="transmembrane region" description="Helical" evidence="1">
    <location>
        <begin position="6"/>
        <end position="21"/>
    </location>
</feature>
<accession>A0A1I7NFA4</accession>